<dbReference type="AlphaFoldDB" id="A0A0F9TMZ2"/>
<proteinExistence type="predicted"/>
<name>A0A0F9TMZ2_9ZZZZ</name>
<reference evidence="1" key="1">
    <citation type="journal article" date="2015" name="Nature">
        <title>Complex archaea that bridge the gap between prokaryotes and eukaryotes.</title>
        <authorList>
            <person name="Spang A."/>
            <person name="Saw J.H."/>
            <person name="Jorgensen S.L."/>
            <person name="Zaremba-Niedzwiedzka K."/>
            <person name="Martijn J."/>
            <person name="Lind A.E."/>
            <person name="van Eijk R."/>
            <person name="Schleper C."/>
            <person name="Guy L."/>
            <person name="Ettema T.J."/>
        </authorList>
    </citation>
    <scope>NUCLEOTIDE SEQUENCE</scope>
</reference>
<organism evidence="1">
    <name type="scientific">marine sediment metagenome</name>
    <dbReference type="NCBI Taxonomy" id="412755"/>
    <lineage>
        <taxon>unclassified sequences</taxon>
        <taxon>metagenomes</taxon>
        <taxon>ecological metagenomes</taxon>
    </lineage>
</organism>
<protein>
    <submittedName>
        <fullName evidence="1">Uncharacterized protein</fullName>
    </submittedName>
</protein>
<dbReference type="Pfam" id="PF20132">
    <property type="entry name" value="DUF6522"/>
    <property type="match status" value="1"/>
</dbReference>
<evidence type="ECO:0000313" key="1">
    <source>
        <dbReference type="EMBL" id="KKN82500.1"/>
    </source>
</evidence>
<dbReference type="InterPro" id="IPR045389">
    <property type="entry name" value="DUF6522"/>
</dbReference>
<sequence>MTDLIPLSATEDVEVDGAQIAQAFHVPVPFFMAEMRRGNVRGTVERGAGEDAGRHRLIFRYRGRKLVILRQPDGRLVIDAPGDPASPPDTGGS</sequence>
<dbReference type="EMBL" id="LAZR01000200">
    <property type="protein sequence ID" value="KKN82500.1"/>
    <property type="molecule type" value="Genomic_DNA"/>
</dbReference>
<comment type="caution">
    <text evidence="1">The sequence shown here is derived from an EMBL/GenBank/DDBJ whole genome shotgun (WGS) entry which is preliminary data.</text>
</comment>
<accession>A0A0F9TMZ2</accession>
<gene>
    <name evidence="1" type="ORF">LCGC14_0309220</name>
</gene>